<dbReference type="InterPro" id="IPR013384">
    <property type="entry name" value="Flagell_FlgL"/>
</dbReference>
<dbReference type="PANTHER" id="PTHR42792:SF1">
    <property type="entry name" value="FLAGELLAR HOOK-ASSOCIATED PROTEIN 3"/>
    <property type="match status" value="1"/>
</dbReference>
<evidence type="ECO:0000256" key="1">
    <source>
        <dbReference type="ARBA" id="ARBA00004365"/>
    </source>
</evidence>
<comment type="caution">
    <text evidence="7">The sequence shown here is derived from an EMBL/GenBank/DDBJ whole genome shotgun (WGS) entry which is preliminary data.</text>
</comment>
<keyword evidence="7" id="KW-0966">Cell projection</keyword>
<dbReference type="PRINTS" id="PR00207">
    <property type="entry name" value="FLAGELLIN"/>
</dbReference>
<keyword evidence="7" id="KW-0969">Cilium</keyword>
<evidence type="ECO:0000256" key="4">
    <source>
        <dbReference type="ARBA" id="ARBA00022525"/>
    </source>
</evidence>
<evidence type="ECO:0000256" key="2">
    <source>
        <dbReference type="ARBA" id="ARBA00004613"/>
    </source>
</evidence>
<comment type="similarity">
    <text evidence="3">Belongs to the bacterial flagellin family.</text>
</comment>
<dbReference type="EMBL" id="AAPI01000001">
    <property type="protein sequence ID" value="EAS47804.1"/>
    <property type="molecule type" value="Genomic_DNA"/>
</dbReference>
<dbReference type="STRING" id="314287.GB2207_08346"/>
<dbReference type="AlphaFoldDB" id="Q1YVA4"/>
<proteinExistence type="inferred from homology"/>
<dbReference type="PANTHER" id="PTHR42792">
    <property type="entry name" value="FLAGELLIN"/>
    <property type="match status" value="1"/>
</dbReference>
<keyword evidence="7" id="KW-0282">Flagellum</keyword>
<dbReference type="Gene3D" id="1.20.1330.10">
    <property type="entry name" value="f41 fragment of flagellin, N-terminal domain"/>
    <property type="match status" value="1"/>
</dbReference>
<dbReference type="Pfam" id="PF00669">
    <property type="entry name" value="Flagellin_N"/>
    <property type="match status" value="1"/>
</dbReference>
<dbReference type="SUPFAM" id="SSF64518">
    <property type="entry name" value="Phase 1 flagellin"/>
    <property type="match status" value="1"/>
</dbReference>
<dbReference type="InterPro" id="IPR001492">
    <property type="entry name" value="Flagellin"/>
</dbReference>
<keyword evidence="4" id="KW-0964">Secreted</keyword>
<evidence type="ECO:0000259" key="6">
    <source>
        <dbReference type="Pfam" id="PF00669"/>
    </source>
</evidence>
<sequence>MKVSTSQIFERAMTQMSNQQAKVADLQSKLATGQQIARPSDDPEKAGVIQRLSSALNRQEGFESNLMAFKSRLGAEEGALKSAENILQRMRELAVQAQSDTFSSADRQIIAAEVSALRDQMLSLANTADASGNYIFAGAMVSSAPFGENENGDTVYQGDDSRMMLDVSAQRQLSLNKPGNEIFSSVIRENSDGSSERVEFFTIIDDFTAALESNDTTQMAFSLSEISDLTETMALSLADVGGRVNTADSQLEALAETNLRYKTLLSQAQDLDYTTAITELTSEIMSLEAGQSSFIKIAQLSLFDYIR</sequence>
<name>Q1YVA4_9GAMM</name>
<dbReference type="InterPro" id="IPR001029">
    <property type="entry name" value="Flagellin_N"/>
</dbReference>
<dbReference type="HOGENOM" id="CLU_024437_2_1_6"/>
<comment type="subcellular location">
    <subcellularLocation>
        <location evidence="1">Bacterial flagellum</location>
    </subcellularLocation>
    <subcellularLocation>
        <location evidence="2">Secreted</location>
    </subcellularLocation>
</comment>
<organism evidence="7 8">
    <name type="scientific">gamma proteobacterium HTCC2207</name>
    <dbReference type="NCBI Taxonomy" id="314287"/>
    <lineage>
        <taxon>Bacteria</taxon>
        <taxon>Pseudomonadati</taxon>
        <taxon>Pseudomonadota</taxon>
        <taxon>Gammaproteobacteria</taxon>
        <taxon>Cellvibrionales</taxon>
        <taxon>Porticoccaceae</taxon>
        <taxon>SAR92 clade</taxon>
    </lineage>
</organism>
<dbReference type="eggNOG" id="COG1344">
    <property type="taxonomic scope" value="Bacteria"/>
</dbReference>
<evidence type="ECO:0000256" key="5">
    <source>
        <dbReference type="ARBA" id="ARBA00023143"/>
    </source>
</evidence>
<gene>
    <name evidence="7" type="ORF">GB2207_08346</name>
</gene>
<dbReference type="GO" id="GO:0009424">
    <property type="term" value="C:bacterial-type flagellum hook"/>
    <property type="evidence" value="ECO:0007669"/>
    <property type="project" value="InterPro"/>
</dbReference>
<reference evidence="7 8" key="1">
    <citation type="submission" date="2006-03" db="EMBL/GenBank/DDBJ databases">
        <authorList>
            <person name="Giovannoni S.J."/>
            <person name="Cho J.-C."/>
            <person name="Ferriera S."/>
            <person name="Johnson J."/>
            <person name="Kravitz S."/>
            <person name="Halpern A."/>
            <person name="Remington K."/>
            <person name="Beeson K."/>
            <person name="Tran B."/>
            <person name="Rogers Y.-H."/>
            <person name="Friedman R."/>
            <person name="Venter J.C."/>
        </authorList>
    </citation>
    <scope>NUCLEOTIDE SEQUENCE [LARGE SCALE GENOMIC DNA]</scope>
    <source>
        <strain evidence="7 8">HTCC2207</strain>
    </source>
</reference>
<evidence type="ECO:0000256" key="3">
    <source>
        <dbReference type="ARBA" id="ARBA00005709"/>
    </source>
</evidence>
<evidence type="ECO:0000313" key="8">
    <source>
        <dbReference type="Proteomes" id="UP000005555"/>
    </source>
</evidence>
<protein>
    <submittedName>
        <fullName evidence="7">Flagellin, N-terminus</fullName>
    </submittedName>
</protein>
<keyword evidence="8" id="KW-1185">Reference proteome</keyword>
<dbReference type="GO" id="GO:0005198">
    <property type="term" value="F:structural molecule activity"/>
    <property type="evidence" value="ECO:0007669"/>
    <property type="project" value="InterPro"/>
</dbReference>
<accession>Q1YVA4</accession>
<dbReference type="GO" id="GO:0071973">
    <property type="term" value="P:bacterial-type flagellum-dependent cell motility"/>
    <property type="evidence" value="ECO:0007669"/>
    <property type="project" value="InterPro"/>
</dbReference>
<dbReference type="GO" id="GO:0005576">
    <property type="term" value="C:extracellular region"/>
    <property type="evidence" value="ECO:0007669"/>
    <property type="project" value="UniProtKB-SubCell"/>
</dbReference>
<dbReference type="OrthoDB" id="9768249at2"/>
<feature type="domain" description="Flagellin N-terminal" evidence="6">
    <location>
        <begin position="3"/>
        <end position="139"/>
    </location>
</feature>
<evidence type="ECO:0000313" key="7">
    <source>
        <dbReference type="EMBL" id="EAS47804.1"/>
    </source>
</evidence>
<dbReference type="NCBIfam" id="TIGR02550">
    <property type="entry name" value="flagell_flgL"/>
    <property type="match status" value="1"/>
</dbReference>
<keyword evidence="5" id="KW-0975">Bacterial flagellum</keyword>
<dbReference type="Proteomes" id="UP000005555">
    <property type="component" value="Unassembled WGS sequence"/>
</dbReference>